<organism evidence="6">
    <name type="scientific">hydrothermal vent metagenome</name>
    <dbReference type="NCBI Taxonomy" id="652676"/>
    <lineage>
        <taxon>unclassified sequences</taxon>
        <taxon>metagenomes</taxon>
        <taxon>ecological metagenomes</taxon>
    </lineage>
</organism>
<dbReference type="FunFam" id="3.40.50.300:FF:000032">
    <property type="entry name" value="Export ABC transporter ATP-binding protein"/>
    <property type="match status" value="2"/>
</dbReference>
<keyword evidence="3" id="KW-0067">ATP-binding</keyword>
<dbReference type="GO" id="GO:0098796">
    <property type="term" value="C:membrane protein complex"/>
    <property type="evidence" value="ECO:0007669"/>
    <property type="project" value="UniProtKB-ARBA"/>
</dbReference>
<dbReference type="CDD" id="cd03255">
    <property type="entry name" value="ABC_MJ0796_LolCDE_FtsE"/>
    <property type="match status" value="2"/>
</dbReference>
<dbReference type="InterPro" id="IPR003439">
    <property type="entry name" value="ABC_transporter-like_ATP-bd"/>
</dbReference>
<feature type="domain" description="ABC transporter" evidence="5">
    <location>
        <begin position="333"/>
        <end position="562"/>
    </location>
</feature>
<sequence>MSIDSFIYCDNLVKIYKVADLEVVALQGLDLAVAQGEMIALVGASGSGKSTLLNVIGGLDEPSAGKIGVNGQDLLKISAAERVLYKRNVVGFVWQQPARNLLPYLTARENVELPMMLTKGSGQQRRQRALDLLEMVDLSDRADFRPDRLSGGQQQRVALAIALANNPPLLLADEPTGQVDSASADSIFAALRQISEAFGTTIVVVTHDQWVANRVDRVVGIRDGRISTEIRRERDLASGELQEEEWVILDRAGRLQLPQPYLENLEMKSRVKVRLEEAHLSVWPELNKALAAAQDGDESGGVWQPPRLGDEPALSDQSPTTSHHPLARRKTAVSIQNLTRIYKVGAENVIALQNVSLNIPRGVMATVKGPSGSGKTTLLNHIAGLDEPTEGEIVIAERPLSQMSERERIDLRRHKIGFVFQTFGLLPFLSARENIEAPLRLVRATAKERKRRVDEVLALVGLMERAKHRTYELSGGEQQRIALARALANKPSLILADEPTGQLDTATGYAIIALLRDIVTETGVTVLIASHDPKVIEAVDLVYVLEDGRLLKTIEQVGGTAV</sequence>
<proteinExistence type="predicted"/>
<dbReference type="PROSITE" id="PS00211">
    <property type="entry name" value="ABC_TRANSPORTER_1"/>
    <property type="match status" value="2"/>
</dbReference>
<evidence type="ECO:0000259" key="5">
    <source>
        <dbReference type="PROSITE" id="PS50893"/>
    </source>
</evidence>
<dbReference type="AlphaFoldDB" id="A0A3B0UIS7"/>
<dbReference type="GO" id="GO:0016887">
    <property type="term" value="F:ATP hydrolysis activity"/>
    <property type="evidence" value="ECO:0007669"/>
    <property type="project" value="InterPro"/>
</dbReference>
<evidence type="ECO:0000256" key="3">
    <source>
        <dbReference type="ARBA" id="ARBA00022840"/>
    </source>
</evidence>
<dbReference type="InterPro" id="IPR003593">
    <property type="entry name" value="AAA+_ATPase"/>
</dbReference>
<feature type="domain" description="ABC transporter" evidence="5">
    <location>
        <begin position="7"/>
        <end position="248"/>
    </location>
</feature>
<evidence type="ECO:0000256" key="1">
    <source>
        <dbReference type="ARBA" id="ARBA00022448"/>
    </source>
</evidence>
<dbReference type="GO" id="GO:0005524">
    <property type="term" value="F:ATP binding"/>
    <property type="evidence" value="ECO:0007669"/>
    <property type="project" value="UniProtKB-KW"/>
</dbReference>
<dbReference type="InterPro" id="IPR017871">
    <property type="entry name" value="ABC_transporter-like_CS"/>
</dbReference>
<gene>
    <name evidence="6" type="ORF">MNBD_CHLOROFLEXI01-1997</name>
</gene>
<protein>
    <submittedName>
        <fullName evidence="6">ABC-type antimicrobial peptide transport system, ATPase component</fullName>
    </submittedName>
</protein>
<dbReference type="Pfam" id="PF00005">
    <property type="entry name" value="ABC_tran"/>
    <property type="match status" value="2"/>
</dbReference>
<dbReference type="InterPro" id="IPR015854">
    <property type="entry name" value="ABC_transpr_LolD-like"/>
</dbReference>
<dbReference type="GO" id="GO:0022857">
    <property type="term" value="F:transmembrane transporter activity"/>
    <property type="evidence" value="ECO:0007669"/>
    <property type="project" value="TreeGrafter"/>
</dbReference>
<name>A0A3B0UIS7_9ZZZZ</name>
<dbReference type="SUPFAM" id="SSF52540">
    <property type="entry name" value="P-loop containing nucleoside triphosphate hydrolases"/>
    <property type="match status" value="2"/>
</dbReference>
<evidence type="ECO:0000256" key="2">
    <source>
        <dbReference type="ARBA" id="ARBA00022741"/>
    </source>
</evidence>
<reference evidence="6" key="1">
    <citation type="submission" date="2018-06" db="EMBL/GenBank/DDBJ databases">
        <authorList>
            <person name="Zhirakovskaya E."/>
        </authorList>
    </citation>
    <scope>NUCLEOTIDE SEQUENCE</scope>
</reference>
<accession>A0A3B0UIS7</accession>
<dbReference type="EMBL" id="UOEU01000107">
    <property type="protein sequence ID" value="VAW30895.1"/>
    <property type="molecule type" value="Genomic_DNA"/>
</dbReference>
<evidence type="ECO:0000256" key="4">
    <source>
        <dbReference type="SAM" id="MobiDB-lite"/>
    </source>
</evidence>
<dbReference type="PANTHER" id="PTHR24220">
    <property type="entry name" value="IMPORT ATP-BINDING PROTEIN"/>
    <property type="match status" value="1"/>
</dbReference>
<dbReference type="InterPro" id="IPR027417">
    <property type="entry name" value="P-loop_NTPase"/>
</dbReference>
<dbReference type="InterPro" id="IPR017911">
    <property type="entry name" value="MacB-like_ATP-bd"/>
</dbReference>
<dbReference type="PANTHER" id="PTHR24220:SF685">
    <property type="entry name" value="ABC TRANSPORTER RELATED"/>
    <property type="match status" value="1"/>
</dbReference>
<feature type="region of interest" description="Disordered" evidence="4">
    <location>
        <begin position="294"/>
        <end position="328"/>
    </location>
</feature>
<dbReference type="Gene3D" id="3.40.50.300">
    <property type="entry name" value="P-loop containing nucleotide triphosphate hydrolases"/>
    <property type="match status" value="2"/>
</dbReference>
<dbReference type="PROSITE" id="PS50893">
    <property type="entry name" value="ABC_TRANSPORTER_2"/>
    <property type="match status" value="2"/>
</dbReference>
<dbReference type="GO" id="GO:0005886">
    <property type="term" value="C:plasma membrane"/>
    <property type="evidence" value="ECO:0007669"/>
    <property type="project" value="TreeGrafter"/>
</dbReference>
<evidence type="ECO:0000313" key="6">
    <source>
        <dbReference type="EMBL" id="VAW30895.1"/>
    </source>
</evidence>
<keyword evidence="1" id="KW-0813">Transport</keyword>
<keyword evidence="2" id="KW-0547">Nucleotide-binding</keyword>
<dbReference type="SMART" id="SM00382">
    <property type="entry name" value="AAA"/>
    <property type="match status" value="2"/>
</dbReference>